<organism evidence="1 2">
    <name type="scientific">Sphingomonas swuensis</name>
    <dbReference type="NCBI Taxonomy" id="977800"/>
    <lineage>
        <taxon>Bacteria</taxon>
        <taxon>Pseudomonadati</taxon>
        <taxon>Pseudomonadota</taxon>
        <taxon>Alphaproteobacteria</taxon>
        <taxon>Sphingomonadales</taxon>
        <taxon>Sphingomonadaceae</taxon>
        <taxon>Sphingomonas</taxon>
    </lineage>
</organism>
<reference evidence="2" key="1">
    <citation type="journal article" date="2019" name="Int. J. Syst. Evol. Microbiol.">
        <title>The Global Catalogue of Microorganisms (GCM) 10K type strain sequencing project: providing services to taxonomists for standard genome sequencing and annotation.</title>
        <authorList>
            <consortium name="The Broad Institute Genomics Platform"/>
            <consortium name="The Broad Institute Genome Sequencing Center for Infectious Disease"/>
            <person name="Wu L."/>
            <person name="Ma J."/>
        </authorList>
    </citation>
    <scope>NUCLEOTIDE SEQUENCE [LARGE SCALE GENOMIC DNA]</scope>
    <source>
        <strain evidence="2">JCM 17563</strain>
    </source>
</reference>
<dbReference type="Proteomes" id="UP001500235">
    <property type="component" value="Unassembled WGS sequence"/>
</dbReference>
<evidence type="ECO:0000313" key="2">
    <source>
        <dbReference type="Proteomes" id="UP001500235"/>
    </source>
</evidence>
<gene>
    <name evidence="1" type="ORF">GCM10022280_21640</name>
</gene>
<keyword evidence="1" id="KW-0547">Nucleotide-binding</keyword>
<dbReference type="EMBL" id="BAABBQ010000001">
    <property type="protein sequence ID" value="GAA4020829.1"/>
    <property type="molecule type" value="Genomic_DNA"/>
</dbReference>
<proteinExistence type="predicted"/>
<dbReference type="GO" id="GO:0005524">
    <property type="term" value="F:ATP binding"/>
    <property type="evidence" value="ECO:0007669"/>
    <property type="project" value="UniProtKB-KW"/>
</dbReference>
<dbReference type="Pfam" id="PF13589">
    <property type="entry name" value="HATPase_c_3"/>
    <property type="match status" value="1"/>
</dbReference>
<protein>
    <submittedName>
        <fullName evidence="1">ATP-binding protein</fullName>
    </submittedName>
</protein>
<keyword evidence="2" id="KW-1185">Reference proteome</keyword>
<dbReference type="RefSeq" id="WP_344707409.1">
    <property type="nucleotide sequence ID" value="NZ_BAABBQ010000001.1"/>
</dbReference>
<evidence type="ECO:0000313" key="1">
    <source>
        <dbReference type="EMBL" id="GAA4020829.1"/>
    </source>
</evidence>
<sequence length="654" mass="74047">MTTLNLQAKQDFLERDAATRDPLRALSEFVWNALDADASKVEIQLERNDLGGLAAIRIVDDGTGISAQHAEVDFGNLGASWKRDAHRTSNLGRAIHGKEGRGRLRFFSLAQRARWFSTTREIVPGAEEGPLTSRAIEIHSKSLERCEVSEAESPFAETPGTSVVLTMLKSTFDELSSTEAFSRFSTLFAPYVLQYPNVEIWYNGFKVDPNLTIRRCEDLPALIVQLSDRTINDLKVKVIEWKAATDTRQIHFGGEDGIVLGSQPAHVTAPGFEFSAYAYSAYFQEVADHNLLELDDLNEPDFVVVLSHIREALSEYFRARLSEQSLGIIQDLKDQGAYPYEGEPRDQIERRERQVFDIATYAINSHSRDFSKAEASLKKMTLTLLKEAIKRNPDDLSTILKAVVNLPKGKQSEFSSLLKKTELGNIIGASSLISDRVTALEVLKGIIFDPRHRQKVRERGELDALIRDHTWLFGERFHITMGESGLSKVMNRVAEDLGQKRNGRKVTKKNGSVARVDVFLGRSVPHSDAGKREFLLIELKRPSLKLGRKELDQVEDYVTAIRSEPEFLHTDTTWNFFLVASEYEPEVAGRIHQADRPPGLFLYGDNFKFWVKTWAEIVRENEARLHFVQEKLQVDVSDAEIETKIEDLRRLVTQ</sequence>
<dbReference type="SUPFAM" id="SSF55874">
    <property type="entry name" value="ATPase domain of HSP90 chaperone/DNA topoisomerase II/histidine kinase"/>
    <property type="match status" value="1"/>
</dbReference>
<dbReference type="Gene3D" id="3.30.565.10">
    <property type="entry name" value="Histidine kinase-like ATPase, C-terminal domain"/>
    <property type="match status" value="1"/>
</dbReference>
<comment type="caution">
    <text evidence="1">The sequence shown here is derived from an EMBL/GenBank/DDBJ whole genome shotgun (WGS) entry which is preliminary data.</text>
</comment>
<accession>A0ABP7T478</accession>
<dbReference type="InterPro" id="IPR036890">
    <property type="entry name" value="HATPase_C_sf"/>
</dbReference>
<name>A0ABP7T478_9SPHN</name>
<keyword evidence="1" id="KW-0067">ATP-binding</keyword>